<gene>
    <name evidence="9" type="ORF">E6K79_01770</name>
</gene>
<accession>A0A538TSS4</accession>
<dbReference type="PANTHER" id="PTHR14969:SF62">
    <property type="entry name" value="DECAPRENYLPHOSPHORYL-5-PHOSPHORIBOSE PHOSPHATASE RV3807C-RELATED"/>
    <property type="match status" value="1"/>
</dbReference>
<keyword evidence="5 7" id="KW-1133">Transmembrane helix</keyword>
<dbReference type="GO" id="GO:0005886">
    <property type="term" value="C:plasma membrane"/>
    <property type="evidence" value="ECO:0007669"/>
    <property type="project" value="UniProtKB-SubCell"/>
</dbReference>
<evidence type="ECO:0000256" key="1">
    <source>
        <dbReference type="ARBA" id="ARBA00004651"/>
    </source>
</evidence>
<evidence type="ECO:0000256" key="6">
    <source>
        <dbReference type="ARBA" id="ARBA00023136"/>
    </source>
</evidence>
<dbReference type="SUPFAM" id="SSF48317">
    <property type="entry name" value="Acid phosphatase/Vanadium-dependent haloperoxidase"/>
    <property type="match status" value="1"/>
</dbReference>
<keyword evidence="3 7" id="KW-0812">Transmembrane</keyword>
<dbReference type="Pfam" id="PF01569">
    <property type="entry name" value="PAP2"/>
    <property type="match status" value="1"/>
</dbReference>
<feature type="domain" description="Phosphatidic acid phosphatase type 2/haloperoxidase" evidence="8">
    <location>
        <begin position="58"/>
        <end position="168"/>
    </location>
</feature>
<dbReference type="InterPro" id="IPR036938">
    <property type="entry name" value="PAP2/HPO_sf"/>
</dbReference>
<evidence type="ECO:0000313" key="10">
    <source>
        <dbReference type="Proteomes" id="UP000317691"/>
    </source>
</evidence>
<dbReference type="SMART" id="SM00014">
    <property type="entry name" value="acidPPc"/>
    <property type="match status" value="1"/>
</dbReference>
<evidence type="ECO:0000259" key="8">
    <source>
        <dbReference type="SMART" id="SM00014"/>
    </source>
</evidence>
<evidence type="ECO:0000256" key="3">
    <source>
        <dbReference type="ARBA" id="ARBA00022692"/>
    </source>
</evidence>
<dbReference type="PANTHER" id="PTHR14969">
    <property type="entry name" value="SPHINGOSINE-1-PHOSPHATE PHOSPHOHYDROLASE"/>
    <property type="match status" value="1"/>
</dbReference>
<evidence type="ECO:0000256" key="2">
    <source>
        <dbReference type="ARBA" id="ARBA00022475"/>
    </source>
</evidence>
<feature type="transmembrane region" description="Helical" evidence="7">
    <location>
        <begin position="149"/>
        <end position="167"/>
    </location>
</feature>
<keyword evidence="2" id="KW-1003">Cell membrane</keyword>
<protein>
    <submittedName>
        <fullName evidence="9">Phosphatase PAP2 family protein</fullName>
    </submittedName>
</protein>
<evidence type="ECO:0000256" key="7">
    <source>
        <dbReference type="SAM" id="Phobius"/>
    </source>
</evidence>
<comment type="subcellular location">
    <subcellularLocation>
        <location evidence="1">Cell membrane</location>
        <topology evidence="1">Multi-pass membrane protein</topology>
    </subcellularLocation>
</comment>
<keyword evidence="6 7" id="KW-0472">Membrane</keyword>
<reference evidence="9 10" key="1">
    <citation type="journal article" date="2019" name="Nat. Microbiol.">
        <title>Mediterranean grassland soil C-N compound turnover is dependent on rainfall and depth, and is mediated by genomically divergent microorganisms.</title>
        <authorList>
            <person name="Diamond S."/>
            <person name="Andeer P.F."/>
            <person name="Li Z."/>
            <person name="Crits-Christoph A."/>
            <person name="Burstein D."/>
            <person name="Anantharaman K."/>
            <person name="Lane K.R."/>
            <person name="Thomas B.C."/>
            <person name="Pan C."/>
            <person name="Northen T.R."/>
            <person name="Banfield J.F."/>
        </authorList>
    </citation>
    <scope>NUCLEOTIDE SEQUENCE [LARGE SCALE GENOMIC DNA]</scope>
    <source>
        <strain evidence="9">WS_9</strain>
    </source>
</reference>
<dbReference type="Proteomes" id="UP000317691">
    <property type="component" value="Unassembled WGS sequence"/>
</dbReference>
<dbReference type="InterPro" id="IPR000326">
    <property type="entry name" value="PAP2/HPO"/>
</dbReference>
<dbReference type="Gene3D" id="1.20.144.10">
    <property type="entry name" value="Phosphatidic acid phosphatase type 2/haloperoxidase"/>
    <property type="match status" value="2"/>
</dbReference>
<evidence type="ECO:0000256" key="4">
    <source>
        <dbReference type="ARBA" id="ARBA00022801"/>
    </source>
</evidence>
<sequence length="197" mass="21122">MILLAWDPALFRAIHLGLHHPALDPIMMALTDPGRWKIPLLVLVGALFLTQRARGALALVVLALTLTVADQVSAKIIKPIVKRPRPSVVLADSHPLFGVRRSYAFPSVHAVNFSAAVPIVATVFPAATIPAAVVAALVCFSRVYVGDHWPSDVLAGILLGLGLGMLGRKAFLRLERNAQRWFRRPKAGVGESPSAGP</sequence>
<keyword evidence="4" id="KW-0378">Hydrolase</keyword>
<name>A0A538TSS4_UNCEI</name>
<feature type="transmembrane region" description="Helical" evidence="7">
    <location>
        <begin position="110"/>
        <end position="143"/>
    </location>
</feature>
<evidence type="ECO:0000313" key="9">
    <source>
        <dbReference type="EMBL" id="TMQ66672.1"/>
    </source>
</evidence>
<dbReference type="AlphaFoldDB" id="A0A538TSS4"/>
<evidence type="ECO:0000256" key="5">
    <source>
        <dbReference type="ARBA" id="ARBA00022989"/>
    </source>
</evidence>
<proteinExistence type="predicted"/>
<dbReference type="EMBL" id="VBOZ01000008">
    <property type="protein sequence ID" value="TMQ66672.1"/>
    <property type="molecule type" value="Genomic_DNA"/>
</dbReference>
<dbReference type="GO" id="GO:0016787">
    <property type="term" value="F:hydrolase activity"/>
    <property type="evidence" value="ECO:0007669"/>
    <property type="project" value="UniProtKB-KW"/>
</dbReference>
<comment type="caution">
    <text evidence="9">The sequence shown here is derived from an EMBL/GenBank/DDBJ whole genome shotgun (WGS) entry which is preliminary data.</text>
</comment>
<organism evidence="9 10">
    <name type="scientific">Eiseniibacteriota bacterium</name>
    <dbReference type="NCBI Taxonomy" id="2212470"/>
    <lineage>
        <taxon>Bacteria</taxon>
        <taxon>Candidatus Eiseniibacteriota</taxon>
    </lineage>
</organism>